<protein>
    <submittedName>
        <fullName evidence="2">Uncharacterized protein</fullName>
    </submittedName>
</protein>
<sequence>MPRSMGIERRSTASESTARGYEEKHRQPKIRIQTCPRLHKKSPRNQQGSGDFFIAAKGGANPEGSSARTEWVRASEHGHRAKEHGV</sequence>
<comment type="caution">
    <text evidence="2">The sequence shown here is derived from an EMBL/GenBank/DDBJ whole genome shotgun (WGS) entry which is preliminary data.</text>
</comment>
<feature type="compositionally biased region" description="Basic and acidic residues" evidence="1">
    <location>
        <begin position="1"/>
        <end position="12"/>
    </location>
</feature>
<evidence type="ECO:0000256" key="1">
    <source>
        <dbReference type="SAM" id="MobiDB-lite"/>
    </source>
</evidence>
<evidence type="ECO:0000313" key="3">
    <source>
        <dbReference type="Proteomes" id="UP000215509"/>
    </source>
</evidence>
<proteinExistence type="predicted"/>
<organism evidence="2 3">
    <name type="scientific">Paenibacillus rigui</name>
    <dbReference type="NCBI Taxonomy" id="554312"/>
    <lineage>
        <taxon>Bacteria</taxon>
        <taxon>Bacillati</taxon>
        <taxon>Bacillota</taxon>
        <taxon>Bacilli</taxon>
        <taxon>Bacillales</taxon>
        <taxon>Paenibacillaceae</taxon>
        <taxon>Paenibacillus</taxon>
    </lineage>
</organism>
<accession>A0A229ULZ7</accession>
<dbReference type="AlphaFoldDB" id="A0A229ULZ7"/>
<evidence type="ECO:0000313" key="2">
    <source>
        <dbReference type="EMBL" id="OXM84334.1"/>
    </source>
</evidence>
<feature type="region of interest" description="Disordered" evidence="1">
    <location>
        <begin position="1"/>
        <end position="86"/>
    </location>
</feature>
<dbReference type="Proteomes" id="UP000215509">
    <property type="component" value="Unassembled WGS sequence"/>
</dbReference>
<reference evidence="2 3" key="1">
    <citation type="submission" date="2017-07" db="EMBL/GenBank/DDBJ databases">
        <title>Genome sequencing and assembly of Paenibacillus rigui.</title>
        <authorList>
            <person name="Mayilraj S."/>
        </authorList>
    </citation>
    <scope>NUCLEOTIDE SEQUENCE [LARGE SCALE GENOMIC DNA]</scope>
    <source>
        <strain evidence="2 3">JCM 16352</strain>
    </source>
</reference>
<gene>
    <name evidence="2" type="ORF">CF651_21370</name>
</gene>
<keyword evidence="3" id="KW-1185">Reference proteome</keyword>
<feature type="compositionally biased region" description="Basic and acidic residues" evidence="1">
    <location>
        <begin position="70"/>
        <end position="86"/>
    </location>
</feature>
<dbReference type="EMBL" id="NMQW01000033">
    <property type="protein sequence ID" value="OXM84334.1"/>
    <property type="molecule type" value="Genomic_DNA"/>
</dbReference>
<name>A0A229ULZ7_9BACL</name>